<dbReference type="PANTHER" id="PTHR11360:SF284">
    <property type="entry name" value="EG:103B4.3 PROTEIN-RELATED"/>
    <property type="match status" value="1"/>
</dbReference>
<comment type="caution">
    <text evidence="2">The sequence shown here is derived from an EMBL/GenBank/DDBJ whole genome shotgun (WGS) entry which is preliminary data.</text>
</comment>
<reference evidence="2 3" key="1">
    <citation type="submission" date="2019-12" db="EMBL/GenBank/DDBJ databases">
        <title>Microbes associate with the intestines of laboratory mice.</title>
        <authorList>
            <person name="Navarre W."/>
            <person name="Wong E."/>
        </authorList>
    </citation>
    <scope>NUCLEOTIDE SEQUENCE [LARGE SCALE GENOMIC DNA]</scope>
    <source>
        <strain evidence="2 3">NM66_B29</strain>
    </source>
</reference>
<feature type="transmembrane region" description="Helical" evidence="1">
    <location>
        <begin position="232"/>
        <end position="251"/>
    </location>
</feature>
<feature type="transmembrane region" description="Helical" evidence="1">
    <location>
        <begin position="271"/>
        <end position="293"/>
    </location>
</feature>
<dbReference type="OrthoDB" id="146345at2"/>
<feature type="transmembrane region" description="Helical" evidence="1">
    <location>
        <begin position="305"/>
        <end position="324"/>
    </location>
</feature>
<feature type="transmembrane region" description="Helical" evidence="1">
    <location>
        <begin position="336"/>
        <end position="363"/>
    </location>
</feature>
<sequence>MQTQKMTARHWGILATCVFCTFGCAAVAFSTPGLCYRPVAQYLGVEVFNVSFYMTIVYLFEVIFSPIIGKLMEKFDNRIICTIAAVFTSCGYMAMSQYTELWQWYVSGALIGIGEITLLWLMVAGLLNRWFKKKLGLVIGVSYAMTGAGGAVLNIVGQFLLGPDLAGWRDVYLVLGLIAFVLSVPFTLFAIRTKPEDCGLRAYGASLEGTEEEAAAANENSGLTAKQAFKSWYFYALIFAGCMANIGGIFPQHFTTFYQGFVATDPATMEAIAELMIMSGTLEACTMIGMAGGKVLIGALESKSIQLALVVGCVGGFCGLLAIWQGGMHVGGVAGLPLYIMFGGGLFYGLIYPFVTTLLPYITRLLFGNKDYDQIYSIILVPVNLVGAFAASGLALIYQNAGWDAFFIVGLVSIVIIYAGFNLAYYGGKKVYLEQM</sequence>
<dbReference type="InterPro" id="IPR050327">
    <property type="entry name" value="Proton-linked_MCT"/>
</dbReference>
<dbReference type="Pfam" id="PF07690">
    <property type="entry name" value="MFS_1"/>
    <property type="match status" value="1"/>
</dbReference>
<feature type="transmembrane region" description="Helical" evidence="1">
    <location>
        <begin position="171"/>
        <end position="191"/>
    </location>
</feature>
<dbReference type="InterPro" id="IPR011701">
    <property type="entry name" value="MFS"/>
</dbReference>
<proteinExistence type="predicted"/>
<feature type="transmembrane region" description="Helical" evidence="1">
    <location>
        <begin position="79"/>
        <end position="98"/>
    </location>
</feature>
<evidence type="ECO:0000256" key="1">
    <source>
        <dbReference type="SAM" id="Phobius"/>
    </source>
</evidence>
<organism evidence="2 3">
    <name type="scientific">Adlercreutzia mucosicola</name>
    <dbReference type="NCBI Taxonomy" id="580026"/>
    <lineage>
        <taxon>Bacteria</taxon>
        <taxon>Bacillati</taxon>
        <taxon>Actinomycetota</taxon>
        <taxon>Coriobacteriia</taxon>
        <taxon>Eggerthellales</taxon>
        <taxon>Eggerthellaceae</taxon>
        <taxon>Adlercreutzia</taxon>
    </lineage>
</organism>
<dbReference type="RefSeq" id="WP_160344317.1">
    <property type="nucleotide sequence ID" value="NZ_JAOAKZ010000027.1"/>
</dbReference>
<gene>
    <name evidence="2" type="ORF">GKZ27_00855</name>
</gene>
<name>A0A6N8JMB6_9ACTN</name>
<dbReference type="SUPFAM" id="SSF103473">
    <property type="entry name" value="MFS general substrate transporter"/>
    <property type="match status" value="1"/>
</dbReference>
<dbReference type="InterPro" id="IPR036259">
    <property type="entry name" value="MFS_trans_sf"/>
</dbReference>
<feature type="transmembrane region" description="Helical" evidence="1">
    <location>
        <begin position="52"/>
        <end position="72"/>
    </location>
</feature>
<feature type="transmembrane region" description="Helical" evidence="1">
    <location>
        <begin position="104"/>
        <end position="123"/>
    </location>
</feature>
<dbReference type="Gene3D" id="1.20.1250.20">
    <property type="entry name" value="MFS general substrate transporter like domains"/>
    <property type="match status" value="1"/>
</dbReference>
<feature type="transmembrane region" description="Helical" evidence="1">
    <location>
        <begin position="405"/>
        <end position="426"/>
    </location>
</feature>
<keyword evidence="1" id="KW-1133">Transmembrane helix</keyword>
<dbReference type="PANTHER" id="PTHR11360">
    <property type="entry name" value="MONOCARBOXYLATE TRANSPORTER"/>
    <property type="match status" value="1"/>
</dbReference>
<evidence type="ECO:0000313" key="3">
    <source>
        <dbReference type="Proteomes" id="UP000463388"/>
    </source>
</evidence>
<dbReference type="GO" id="GO:0022857">
    <property type="term" value="F:transmembrane transporter activity"/>
    <property type="evidence" value="ECO:0007669"/>
    <property type="project" value="InterPro"/>
</dbReference>
<evidence type="ECO:0000313" key="2">
    <source>
        <dbReference type="EMBL" id="MVX60026.1"/>
    </source>
</evidence>
<feature type="transmembrane region" description="Helical" evidence="1">
    <location>
        <begin position="375"/>
        <end position="399"/>
    </location>
</feature>
<keyword evidence="3" id="KW-1185">Reference proteome</keyword>
<feature type="transmembrane region" description="Helical" evidence="1">
    <location>
        <begin position="135"/>
        <end position="159"/>
    </location>
</feature>
<dbReference type="EMBL" id="WSRR01000001">
    <property type="protein sequence ID" value="MVX60026.1"/>
    <property type="molecule type" value="Genomic_DNA"/>
</dbReference>
<accession>A0A6N8JMB6</accession>
<dbReference type="Proteomes" id="UP000463388">
    <property type="component" value="Unassembled WGS sequence"/>
</dbReference>
<keyword evidence="1" id="KW-0812">Transmembrane</keyword>
<protein>
    <submittedName>
        <fullName evidence="2">MFS transporter</fullName>
    </submittedName>
</protein>
<dbReference type="AlphaFoldDB" id="A0A6N8JMB6"/>
<keyword evidence="1" id="KW-0472">Membrane</keyword>